<keyword evidence="3" id="KW-1185">Reference proteome</keyword>
<organism evidence="2 3">
    <name type="scientific">Rhodoblastus sphagnicola</name>
    <dbReference type="NCBI Taxonomy" id="333368"/>
    <lineage>
        <taxon>Bacteria</taxon>
        <taxon>Pseudomonadati</taxon>
        <taxon>Pseudomonadota</taxon>
        <taxon>Alphaproteobacteria</taxon>
        <taxon>Hyphomicrobiales</taxon>
        <taxon>Rhodoblastaceae</taxon>
        <taxon>Rhodoblastus</taxon>
    </lineage>
</organism>
<comment type="caution">
    <text evidence="2">The sequence shown here is derived from an EMBL/GenBank/DDBJ whole genome shotgun (WGS) entry which is preliminary data.</text>
</comment>
<dbReference type="EMBL" id="NHSJ01000096">
    <property type="protein sequence ID" value="PPQ29251.1"/>
    <property type="molecule type" value="Genomic_DNA"/>
</dbReference>
<feature type="compositionally biased region" description="Polar residues" evidence="1">
    <location>
        <begin position="67"/>
        <end position="79"/>
    </location>
</feature>
<evidence type="ECO:0000256" key="1">
    <source>
        <dbReference type="SAM" id="MobiDB-lite"/>
    </source>
</evidence>
<evidence type="ECO:0000313" key="2">
    <source>
        <dbReference type="EMBL" id="PPQ29251.1"/>
    </source>
</evidence>
<reference evidence="2 3" key="1">
    <citation type="journal article" date="2018" name="Arch. Microbiol.">
        <title>New insights into the metabolic potential of the phototrophic purple bacterium Rhodopila globiformis DSM 161(T) from its draft genome sequence and evidence for a vanadium-dependent nitrogenase.</title>
        <authorList>
            <person name="Imhoff J.F."/>
            <person name="Rahn T."/>
            <person name="Kunzel S."/>
            <person name="Neulinger S.C."/>
        </authorList>
    </citation>
    <scope>NUCLEOTIDE SEQUENCE [LARGE SCALE GENOMIC DNA]</scope>
    <source>
        <strain evidence="2 3">DSM 16996</strain>
    </source>
</reference>
<gene>
    <name evidence="2" type="ORF">CCR94_15675</name>
</gene>
<proteinExistence type="predicted"/>
<accession>A0A2S6N3P9</accession>
<protein>
    <submittedName>
        <fullName evidence="2">Uncharacterized protein</fullName>
    </submittedName>
</protein>
<dbReference type="AlphaFoldDB" id="A0A2S6N3P9"/>
<dbReference type="Proteomes" id="UP000239089">
    <property type="component" value="Unassembled WGS sequence"/>
</dbReference>
<evidence type="ECO:0000313" key="3">
    <source>
        <dbReference type="Proteomes" id="UP000239089"/>
    </source>
</evidence>
<sequence>MSWRRKADPQANVVQSPAQDKTPAGIPAGVRLRDAARLARDEKGARTRPSISVVIEQGDDDDHWNWHAQQPEQNSASHV</sequence>
<feature type="region of interest" description="Disordered" evidence="1">
    <location>
        <begin position="57"/>
        <end position="79"/>
    </location>
</feature>
<feature type="region of interest" description="Disordered" evidence="1">
    <location>
        <begin position="1"/>
        <end position="32"/>
    </location>
</feature>
<name>A0A2S6N3P9_9HYPH</name>